<feature type="domain" description="ShKT" evidence="3">
    <location>
        <begin position="23"/>
        <end position="59"/>
    </location>
</feature>
<evidence type="ECO:0000256" key="1">
    <source>
        <dbReference type="PROSITE-ProRule" id="PRU01005"/>
    </source>
</evidence>
<protein>
    <submittedName>
        <fullName evidence="5">ShKT domain-containing protein</fullName>
    </submittedName>
</protein>
<feature type="chain" id="PRO_5005657089" evidence="2">
    <location>
        <begin position="21"/>
        <end position="199"/>
    </location>
</feature>
<dbReference type="InterPro" id="IPR045165">
    <property type="entry name" value="Nitrobindin"/>
</dbReference>
<feature type="signal peptide" evidence="2">
    <location>
        <begin position="1"/>
        <end position="20"/>
    </location>
</feature>
<dbReference type="InterPro" id="IPR014878">
    <property type="entry name" value="THAP4-like_heme-bd"/>
</dbReference>
<dbReference type="WBParaSite" id="ALUE_0001597901-mRNA-1">
    <property type="protein sequence ID" value="ALUE_0001597901-mRNA-1"/>
    <property type="gene ID" value="ALUE_0001597901"/>
</dbReference>
<evidence type="ECO:0000259" key="3">
    <source>
        <dbReference type="PROSITE" id="PS51670"/>
    </source>
</evidence>
<comment type="caution">
    <text evidence="1">Lacks conserved residue(s) required for the propagation of feature annotation.</text>
</comment>
<dbReference type="PANTHER" id="PTHR15854">
    <property type="entry name" value="THAP4 PROTEIN"/>
    <property type="match status" value="1"/>
</dbReference>
<dbReference type="CDD" id="cd07828">
    <property type="entry name" value="lipocalin_heme-bd-THAP4-like"/>
    <property type="match status" value="1"/>
</dbReference>
<dbReference type="PANTHER" id="PTHR15854:SF2">
    <property type="entry name" value="MARVEL DOMAIN-CONTAINING PROTEIN-RELATED"/>
    <property type="match status" value="1"/>
</dbReference>
<dbReference type="Proteomes" id="UP000036681">
    <property type="component" value="Unplaced"/>
</dbReference>
<evidence type="ECO:0000313" key="5">
    <source>
        <dbReference type="WBParaSite" id="ALUE_0001597901-mRNA-1"/>
    </source>
</evidence>
<sequence>MSHLFILVIPLIGTSQAVIAKRCFDEDLNCYAWVAENHKWCTEEGTNTAKYCEKSCQKCGKRVPPEYDLKKVPKNLQPIAFLIGKWRSEFGGKAFFPTIPKFTYGEEIDFRLCNPQMTALAALNYTAFAWDNNNMSELHSEYGYITVENGTRNVSMNTIMSNGFMTIENGYEEDNLIKLRMRRISRLSFSRDLPVRRVR</sequence>
<evidence type="ECO:0000313" key="4">
    <source>
        <dbReference type="Proteomes" id="UP000036681"/>
    </source>
</evidence>
<keyword evidence="2" id="KW-0732">Signal</keyword>
<dbReference type="InterPro" id="IPR012674">
    <property type="entry name" value="Calycin"/>
</dbReference>
<organism evidence="4 5">
    <name type="scientific">Ascaris lumbricoides</name>
    <name type="common">Giant roundworm</name>
    <dbReference type="NCBI Taxonomy" id="6252"/>
    <lineage>
        <taxon>Eukaryota</taxon>
        <taxon>Metazoa</taxon>
        <taxon>Ecdysozoa</taxon>
        <taxon>Nematoda</taxon>
        <taxon>Chromadorea</taxon>
        <taxon>Rhabditida</taxon>
        <taxon>Spirurina</taxon>
        <taxon>Ascaridomorpha</taxon>
        <taxon>Ascaridoidea</taxon>
        <taxon>Ascarididae</taxon>
        <taxon>Ascaris</taxon>
    </lineage>
</organism>
<dbReference type="InterPro" id="IPR003582">
    <property type="entry name" value="ShKT_dom"/>
</dbReference>
<dbReference type="Pfam" id="PF08768">
    <property type="entry name" value="THAP4_heme-bd"/>
    <property type="match status" value="1"/>
</dbReference>
<name>A0A0M3IDA1_ASCLU</name>
<reference evidence="5" key="1">
    <citation type="submission" date="2017-02" db="UniProtKB">
        <authorList>
            <consortium name="WormBaseParasite"/>
        </authorList>
    </citation>
    <scope>IDENTIFICATION</scope>
</reference>
<accession>A0A0M3IDA1</accession>
<dbReference type="AlphaFoldDB" id="A0A0M3IDA1"/>
<evidence type="ECO:0000256" key="2">
    <source>
        <dbReference type="SAM" id="SignalP"/>
    </source>
</evidence>
<proteinExistence type="predicted"/>
<dbReference type="SUPFAM" id="SSF50814">
    <property type="entry name" value="Lipocalins"/>
    <property type="match status" value="1"/>
</dbReference>
<dbReference type="PROSITE" id="PS51670">
    <property type="entry name" value="SHKT"/>
    <property type="match status" value="1"/>
</dbReference>
<dbReference type="Gene3D" id="2.40.128.20">
    <property type="match status" value="1"/>
</dbReference>
<keyword evidence="4" id="KW-1185">Reference proteome</keyword>